<dbReference type="EMBL" id="DS268114">
    <property type="protein sequence ID" value="KMM73586.1"/>
    <property type="molecule type" value="Genomic_DNA"/>
</dbReference>
<gene>
    <name evidence="1" type="ORF">CPAG_09873</name>
</gene>
<sequence length="132" mass="14718">MLCAQQVTFKRVWILPKYMKFSCWEHYSSPDDLDSAITQLRLLNTCYTIQGALGTIMLGQAQPASHTHGNGALILRSPSLYIPPPVPAFVTIYIYVSSLEQSEFQPQLLPRIPENYPSTPLRPAKSTGALPI</sequence>
<accession>A0A0J6FK91</accession>
<name>A0A0J6FK91_COCPO</name>
<reference evidence="2" key="2">
    <citation type="journal article" date="2009" name="Genome Res.">
        <title>Comparative genomic analyses of the human fungal pathogens Coccidioides and their relatives.</title>
        <authorList>
            <person name="Sharpton T.J."/>
            <person name="Stajich J.E."/>
            <person name="Rounsley S.D."/>
            <person name="Gardner M.J."/>
            <person name="Wortman J.R."/>
            <person name="Jordar V.S."/>
            <person name="Maiti R."/>
            <person name="Kodira C.D."/>
            <person name="Neafsey D.E."/>
            <person name="Zeng Q."/>
            <person name="Hung C.-Y."/>
            <person name="McMahan C."/>
            <person name="Muszewska A."/>
            <person name="Grynberg M."/>
            <person name="Mandel M.A."/>
            <person name="Kellner E.M."/>
            <person name="Barker B.M."/>
            <person name="Galgiani J.N."/>
            <person name="Orbach M.J."/>
            <person name="Kirkland T.N."/>
            <person name="Cole G.T."/>
            <person name="Henn M.R."/>
            <person name="Birren B.W."/>
            <person name="Taylor J.W."/>
        </authorList>
    </citation>
    <scope>NUCLEOTIDE SEQUENCE [LARGE SCALE GENOMIC DNA]</scope>
    <source>
        <strain evidence="2">RMSCC 3488</strain>
    </source>
</reference>
<organism evidence="1 2">
    <name type="scientific">Coccidioides posadasii RMSCC 3488</name>
    <dbReference type="NCBI Taxonomy" id="454284"/>
    <lineage>
        <taxon>Eukaryota</taxon>
        <taxon>Fungi</taxon>
        <taxon>Dikarya</taxon>
        <taxon>Ascomycota</taxon>
        <taxon>Pezizomycotina</taxon>
        <taxon>Eurotiomycetes</taxon>
        <taxon>Eurotiomycetidae</taxon>
        <taxon>Onygenales</taxon>
        <taxon>Onygenaceae</taxon>
        <taxon>Coccidioides</taxon>
    </lineage>
</organism>
<dbReference type="VEuPathDB" id="FungiDB:CPAG_09873"/>
<protein>
    <submittedName>
        <fullName evidence="1">Uncharacterized protein</fullName>
    </submittedName>
</protein>
<dbReference type="AlphaFoldDB" id="A0A0J6FK91"/>
<dbReference type="Proteomes" id="UP000054567">
    <property type="component" value="Unassembled WGS sequence"/>
</dbReference>
<evidence type="ECO:0000313" key="2">
    <source>
        <dbReference type="Proteomes" id="UP000054567"/>
    </source>
</evidence>
<reference evidence="2" key="3">
    <citation type="journal article" date="2010" name="Genome Res.">
        <title>Population genomic sequencing of Coccidioides fungi reveals recent hybridization and transposon control.</title>
        <authorList>
            <person name="Neafsey D.E."/>
            <person name="Barker B.M."/>
            <person name="Sharpton T.J."/>
            <person name="Stajich J.E."/>
            <person name="Park D.J."/>
            <person name="Whiston E."/>
            <person name="Hung C.-Y."/>
            <person name="McMahan C."/>
            <person name="White J."/>
            <person name="Sykes S."/>
            <person name="Heiman D."/>
            <person name="Young S."/>
            <person name="Zeng Q."/>
            <person name="Abouelleil A."/>
            <person name="Aftuck L."/>
            <person name="Bessette D."/>
            <person name="Brown A."/>
            <person name="FitzGerald M."/>
            <person name="Lui A."/>
            <person name="Macdonald J.P."/>
            <person name="Priest M."/>
            <person name="Orbach M.J."/>
            <person name="Galgiani J.N."/>
            <person name="Kirkland T.N."/>
            <person name="Cole G.T."/>
            <person name="Birren B.W."/>
            <person name="Henn M.R."/>
            <person name="Taylor J.W."/>
            <person name="Rounsley S.D."/>
        </authorList>
    </citation>
    <scope>NUCLEOTIDE SEQUENCE [LARGE SCALE GENOMIC DNA]</scope>
    <source>
        <strain evidence="2">RMSCC 3488</strain>
    </source>
</reference>
<proteinExistence type="predicted"/>
<reference evidence="1 2" key="1">
    <citation type="submission" date="2007-06" db="EMBL/GenBank/DDBJ databases">
        <title>The Genome Sequence of Coccidioides posadasii RMSCC_3488.</title>
        <authorList>
            <consortium name="Coccidioides Genome Resources Consortium"/>
            <consortium name="The Broad Institute Genome Sequencing Platform"/>
            <person name="Henn M.R."/>
            <person name="Sykes S."/>
            <person name="Young S."/>
            <person name="Jaffe D."/>
            <person name="Berlin A."/>
            <person name="Alvarez P."/>
            <person name="Butler J."/>
            <person name="Gnerre S."/>
            <person name="Grabherr M."/>
            <person name="Mauceli E."/>
            <person name="Brockman W."/>
            <person name="Kodira C."/>
            <person name="Alvarado L."/>
            <person name="Zeng Q."/>
            <person name="Crawford M."/>
            <person name="Antoine C."/>
            <person name="Devon K."/>
            <person name="Galgiani J."/>
            <person name="Orsborn K."/>
            <person name="Lewis M.L."/>
            <person name="Nusbaum C."/>
            <person name="Galagan J."/>
            <person name="Birren B."/>
        </authorList>
    </citation>
    <scope>NUCLEOTIDE SEQUENCE [LARGE SCALE GENOMIC DNA]</scope>
    <source>
        <strain evidence="1 2">RMSCC 3488</strain>
    </source>
</reference>
<evidence type="ECO:0000313" key="1">
    <source>
        <dbReference type="EMBL" id="KMM73586.1"/>
    </source>
</evidence>